<evidence type="ECO:0000313" key="1">
    <source>
        <dbReference type="EMBL" id="AQL06665.1"/>
    </source>
</evidence>
<sequence length="52" mass="5576">MILERVGTSSARALETPVAVLLVGSLDSRAENDRRTWGCLRGPSPAVPSRRA</sequence>
<dbReference type="AlphaFoldDB" id="A0A1D6PAC0"/>
<dbReference type="EMBL" id="CM000785">
    <property type="protein sequence ID" value="AQL06665.1"/>
    <property type="molecule type" value="Genomic_DNA"/>
</dbReference>
<organism evidence="1">
    <name type="scientific">Zea mays</name>
    <name type="common">Maize</name>
    <dbReference type="NCBI Taxonomy" id="4577"/>
    <lineage>
        <taxon>Eukaryota</taxon>
        <taxon>Viridiplantae</taxon>
        <taxon>Streptophyta</taxon>
        <taxon>Embryophyta</taxon>
        <taxon>Tracheophyta</taxon>
        <taxon>Spermatophyta</taxon>
        <taxon>Magnoliopsida</taxon>
        <taxon>Liliopsida</taxon>
        <taxon>Poales</taxon>
        <taxon>Poaceae</taxon>
        <taxon>PACMAD clade</taxon>
        <taxon>Panicoideae</taxon>
        <taxon>Andropogonodae</taxon>
        <taxon>Andropogoneae</taxon>
        <taxon>Tripsacinae</taxon>
        <taxon>Zea</taxon>
    </lineage>
</organism>
<proteinExistence type="predicted"/>
<accession>A0A1D6PAC0</accession>
<gene>
    <name evidence="1" type="ORF">ZEAMMB73_Zm00001d047479</name>
</gene>
<reference evidence="1" key="1">
    <citation type="submission" date="2015-12" db="EMBL/GenBank/DDBJ databases">
        <title>Update maize B73 reference genome by single molecule sequencing technologies.</title>
        <authorList>
            <consortium name="Maize Genome Sequencing Project"/>
            <person name="Ware D."/>
        </authorList>
    </citation>
    <scope>NUCLEOTIDE SEQUENCE</scope>
    <source>
        <tissue evidence="1">Seedling</tissue>
    </source>
</reference>
<protein>
    <submittedName>
        <fullName evidence="1">Superoxide dismutase</fullName>
    </submittedName>
</protein>
<name>A0A1D6PAC0_MAIZE</name>